<organism evidence="4 5">
    <name type="scientific">Microbispora corallina</name>
    <dbReference type="NCBI Taxonomy" id="83302"/>
    <lineage>
        <taxon>Bacteria</taxon>
        <taxon>Bacillati</taxon>
        <taxon>Actinomycetota</taxon>
        <taxon>Actinomycetes</taxon>
        <taxon>Streptosporangiales</taxon>
        <taxon>Streptosporangiaceae</taxon>
        <taxon>Microbispora</taxon>
    </lineage>
</organism>
<dbReference type="PROSITE" id="PS51904">
    <property type="entry name" value="GLYCOSYL_HYDROL_F25_2"/>
    <property type="match status" value="1"/>
</dbReference>
<gene>
    <name evidence="4" type="ORF">Mco01_59960</name>
</gene>
<evidence type="ECO:0000313" key="4">
    <source>
        <dbReference type="EMBL" id="GIH42996.1"/>
    </source>
</evidence>
<name>A0ABQ4G7G7_9ACTN</name>
<dbReference type="InterPro" id="IPR002053">
    <property type="entry name" value="Glyco_hydro_25"/>
</dbReference>
<keyword evidence="3" id="KW-0326">Glycosidase</keyword>
<dbReference type="Proteomes" id="UP000603904">
    <property type="component" value="Unassembled WGS sequence"/>
</dbReference>
<dbReference type="Pfam" id="PF01183">
    <property type="entry name" value="Glyco_hydro_25"/>
    <property type="match status" value="1"/>
</dbReference>
<accession>A0ABQ4G7G7</accession>
<dbReference type="PANTHER" id="PTHR34135">
    <property type="entry name" value="LYSOZYME"/>
    <property type="match status" value="1"/>
</dbReference>
<evidence type="ECO:0000256" key="3">
    <source>
        <dbReference type="ARBA" id="ARBA00023295"/>
    </source>
</evidence>
<evidence type="ECO:0000256" key="2">
    <source>
        <dbReference type="ARBA" id="ARBA00022801"/>
    </source>
</evidence>
<dbReference type="InterPro" id="IPR017853">
    <property type="entry name" value="GH"/>
</dbReference>
<dbReference type="PANTHER" id="PTHR34135:SF2">
    <property type="entry name" value="LYSOZYME"/>
    <property type="match status" value="1"/>
</dbReference>
<sequence>MPTHRLSWAAHALKQRLGSSRPALAGATLALSAALAAGTAAAVPALVAGPAHAATLDAANPAGNGADHDVKAGSARAATTYGQDVSGYEADHDWKASPAKFGIIKATEGLDFVDPAFARHWAELAKKGIVRGVYHYGHPSNDPVAEADYFLSVVNRQQARPGDLLVLDLETSDGESVQHVNAWAKTWLAHVKEKTGVTPMFYSGWNFADRYGHGLGQYPLWVAYYGIPKGSVTPPADWKTWVIHQYTDTPIDQNVSSLTPDQLRALGRH</sequence>
<evidence type="ECO:0000313" key="5">
    <source>
        <dbReference type="Proteomes" id="UP000603904"/>
    </source>
</evidence>
<dbReference type="Gene3D" id="3.20.20.80">
    <property type="entry name" value="Glycosidases"/>
    <property type="match status" value="1"/>
</dbReference>
<protein>
    <recommendedName>
        <fullName evidence="6">Lysozyme</fullName>
    </recommendedName>
</protein>
<dbReference type="InterPro" id="IPR018077">
    <property type="entry name" value="Glyco_hydro_fam25_subgr"/>
</dbReference>
<dbReference type="SMART" id="SM00641">
    <property type="entry name" value="Glyco_25"/>
    <property type="match status" value="1"/>
</dbReference>
<evidence type="ECO:0000256" key="1">
    <source>
        <dbReference type="ARBA" id="ARBA00010646"/>
    </source>
</evidence>
<dbReference type="RefSeq" id="WP_204060156.1">
    <property type="nucleotide sequence ID" value="NZ_BAAAGP010000006.1"/>
</dbReference>
<keyword evidence="5" id="KW-1185">Reference proteome</keyword>
<comment type="caution">
    <text evidence="4">The sequence shown here is derived from an EMBL/GenBank/DDBJ whole genome shotgun (WGS) entry which is preliminary data.</text>
</comment>
<reference evidence="4 5" key="1">
    <citation type="submission" date="2021-01" db="EMBL/GenBank/DDBJ databases">
        <title>Whole genome shotgun sequence of Microbispora corallina NBRC 16416.</title>
        <authorList>
            <person name="Komaki H."/>
            <person name="Tamura T."/>
        </authorList>
    </citation>
    <scope>NUCLEOTIDE SEQUENCE [LARGE SCALE GENOMIC DNA]</scope>
    <source>
        <strain evidence="4 5">NBRC 16416</strain>
    </source>
</reference>
<comment type="similarity">
    <text evidence="1">Belongs to the glycosyl hydrolase 25 family.</text>
</comment>
<evidence type="ECO:0008006" key="6">
    <source>
        <dbReference type="Google" id="ProtNLM"/>
    </source>
</evidence>
<dbReference type="EMBL" id="BOOC01000034">
    <property type="protein sequence ID" value="GIH42996.1"/>
    <property type="molecule type" value="Genomic_DNA"/>
</dbReference>
<keyword evidence="2" id="KW-0378">Hydrolase</keyword>
<dbReference type="SUPFAM" id="SSF51445">
    <property type="entry name" value="(Trans)glycosidases"/>
    <property type="match status" value="1"/>
</dbReference>
<proteinExistence type="inferred from homology"/>